<name>A0AA42SFY3_ACIJO</name>
<dbReference type="GO" id="GO:0016787">
    <property type="term" value="F:hydrolase activity"/>
    <property type="evidence" value="ECO:0007669"/>
    <property type="project" value="UniProtKB-KW"/>
</dbReference>
<protein>
    <submittedName>
        <fullName evidence="2">ATP-binding domain-containing protein</fullName>
    </submittedName>
</protein>
<accession>A0AA42SFY3</accession>
<comment type="caution">
    <text evidence="2">The sequence shown here is derived from an EMBL/GenBank/DDBJ whole genome shotgun (WGS) entry which is preliminary data.</text>
</comment>
<evidence type="ECO:0000259" key="1">
    <source>
        <dbReference type="Pfam" id="PF13538"/>
    </source>
</evidence>
<dbReference type="RefSeq" id="WP_234305106.1">
    <property type="nucleotide sequence ID" value="NZ_JAOCCL010000009.1"/>
</dbReference>
<gene>
    <name evidence="2" type="ORF">N5C97_05180</name>
</gene>
<reference evidence="2" key="1">
    <citation type="submission" date="2022-09" db="EMBL/GenBank/DDBJ databases">
        <title>Intensive care unit water sources are persistently colonized with multi-drug resistant bacteria and are the site of extensive horizontal gene transfer of antibiotic resistance genes.</title>
        <authorList>
            <person name="Diorio-Toth L."/>
        </authorList>
    </citation>
    <scope>NUCLEOTIDE SEQUENCE</scope>
    <source>
        <strain evidence="2">GD03885</strain>
    </source>
</reference>
<dbReference type="Pfam" id="PF13538">
    <property type="entry name" value="UvrD_C_2"/>
    <property type="match status" value="1"/>
</dbReference>
<dbReference type="GO" id="GO:0005524">
    <property type="term" value="F:ATP binding"/>
    <property type="evidence" value="ECO:0007669"/>
    <property type="project" value="UniProtKB-KW"/>
</dbReference>
<keyword evidence="2" id="KW-0067">ATP-binding</keyword>
<evidence type="ECO:0000313" key="2">
    <source>
        <dbReference type="EMBL" id="MDH0825894.1"/>
    </source>
</evidence>
<evidence type="ECO:0000313" key="3">
    <source>
        <dbReference type="Proteomes" id="UP001160116"/>
    </source>
</evidence>
<dbReference type="InterPro" id="IPR027785">
    <property type="entry name" value="UvrD-like_helicase_C"/>
</dbReference>
<dbReference type="Gene3D" id="3.40.50.300">
    <property type="entry name" value="P-loop containing nucleotide triphosphate hydrolases"/>
    <property type="match status" value="1"/>
</dbReference>
<feature type="domain" description="UvrD-like helicase C-terminal" evidence="1">
    <location>
        <begin position="31"/>
        <end position="76"/>
    </location>
</feature>
<dbReference type="EMBL" id="JAOCCL010000009">
    <property type="protein sequence ID" value="MDH0825894.1"/>
    <property type="molecule type" value="Genomic_DNA"/>
</dbReference>
<dbReference type="InterPro" id="IPR027417">
    <property type="entry name" value="P-loop_NTPase"/>
</dbReference>
<dbReference type="GO" id="GO:0004386">
    <property type="term" value="F:helicase activity"/>
    <property type="evidence" value="ECO:0007669"/>
    <property type="project" value="UniProtKB-KW"/>
</dbReference>
<keyword evidence="2" id="KW-0547">Nucleotide-binding</keyword>
<sequence length="77" mass="8997">MNNQICETYSSLSQLEETKNFFQNTNKHVTMTIHSSKGLEFDNVILKKDDLYHNGVLQKNNFYVSMTRARSRVLVIL</sequence>
<dbReference type="Proteomes" id="UP001160116">
    <property type="component" value="Unassembled WGS sequence"/>
</dbReference>
<dbReference type="AlphaFoldDB" id="A0AA42SFY3"/>
<proteinExistence type="predicted"/>
<dbReference type="SUPFAM" id="SSF52540">
    <property type="entry name" value="P-loop containing nucleoside triphosphate hydrolases"/>
    <property type="match status" value="1"/>
</dbReference>
<organism evidence="2 3">
    <name type="scientific">Acinetobacter johnsonii</name>
    <dbReference type="NCBI Taxonomy" id="40214"/>
    <lineage>
        <taxon>Bacteria</taxon>
        <taxon>Pseudomonadati</taxon>
        <taxon>Pseudomonadota</taxon>
        <taxon>Gammaproteobacteria</taxon>
        <taxon>Moraxellales</taxon>
        <taxon>Moraxellaceae</taxon>
        <taxon>Acinetobacter</taxon>
    </lineage>
</organism>